<dbReference type="Pfam" id="PF00550">
    <property type="entry name" value="PP-binding"/>
    <property type="match status" value="1"/>
</dbReference>
<dbReference type="Gene3D" id="3.40.50.720">
    <property type="entry name" value="NAD(P)-binding Rossmann-like Domain"/>
    <property type="match status" value="1"/>
</dbReference>
<dbReference type="InterPro" id="IPR020806">
    <property type="entry name" value="PKS_PP-bd"/>
</dbReference>
<dbReference type="InterPro" id="IPR050091">
    <property type="entry name" value="PKS_NRPS_Biosynth_Enz"/>
</dbReference>
<dbReference type="SMART" id="SM00822">
    <property type="entry name" value="PKS_KR"/>
    <property type="match status" value="1"/>
</dbReference>
<dbReference type="GO" id="GO:0016829">
    <property type="term" value="F:lyase activity"/>
    <property type="evidence" value="ECO:0007669"/>
    <property type="project" value="UniProtKB-KW"/>
</dbReference>
<protein>
    <submittedName>
        <fullName evidence="7">Polyketide synthase 12/coronafacic acid polyketide synthase Cfa7</fullName>
    </submittedName>
</protein>
<dbReference type="Pfam" id="PF08659">
    <property type="entry name" value="KR"/>
    <property type="match status" value="1"/>
</dbReference>
<evidence type="ECO:0000256" key="4">
    <source>
        <dbReference type="ARBA" id="ARBA00022737"/>
    </source>
</evidence>
<dbReference type="CDD" id="cd08956">
    <property type="entry name" value="KR_3_FAS_SDR_x"/>
    <property type="match status" value="1"/>
</dbReference>
<evidence type="ECO:0000256" key="2">
    <source>
        <dbReference type="ARBA" id="ARBA00022553"/>
    </source>
</evidence>
<dbReference type="SUPFAM" id="SSF51735">
    <property type="entry name" value="NAD(P)-binding Rossmann-fold domains"/>
    <property type="match status" value="2"/>
</dbReference>
<keyword evidence="3" id="KW-0808">Transferase</keyword>
<dbReference type="GO" id="GO:0006633">
    <property type="term" value="P:fatty acid biosynthetic process"/>
    <property type="evidence" value="ECO:0007669"/>
    <property type="project" value="TreeGrafter"/>
</dbReference>
<dbReference type="PANTHER" id="PTHR43775:SF51">
    <property type="entry name" value="INACTIVE PHENOLPHTHIOCEROL SYNTHESIS POLYKETIDE SYNTHASE TYPE I PKS1-RELATED"/>
    <property type="match status" value="1"/>
</dbReference>
<dbReference type="InterPro" id="IPR006162">
    <property type="entry name" value="Ppantetheine_attach_site"/>
</dbReference>
<proteinExistence type="predicted"/>
<dbReference type="InterPro" id="IPR020843">
    <property type="entry name" value="ER"/>
</dbReference>
<dbReference type="GO" id="GO:0004312">
    <property type="term" value="F:fatty acid synthase activity"/>
    <property type="evidence" value="ECO:0007669"/>
    <property type="project" value="TreeGrafter"/>
</dbReference>
<evidence type="ECO:0000313" key="7">
    <source>
        <dbReference type="EMBL" id="SDY39887.1"/>
    </source>
</evidence>
<dbReference type="InterPro" id="IPR001031">
    <property type="entry name" value="Thioesterase"/>
</dbReference>
<sequence>LPGAMGPLAITDHRLLALLPEDWTFAQAAATPAVFLTAYHALHHLAQVQPGQRVLVHAAAGGVGMAAIQLLQHYGADIYATAHPSKWETLRELGIPDDHIASSRTPDFATQFPPVDVVLNSLTGDLLDASLDLLTPGGHFIELGKTDPRDPAEHPGLRYHAFDLTEADPTHLQAMLGDLTTLFASGDLTPLPVTAWDIRQAPEAFRHLSNARHTGKLALTIPTTPDPHGTILITGGTGSLGTVLARHLAAQHPAHLLLASRQGPAAPGAAQLRDELRSLGAKVTITACDTTDPRQLNDLIDGIPAEHPLTGVVHTVGALRDSALHALTAGQLAAVLKSKVDSTWHLHHATRNHDLAFFTAYSSAAGILGNPGQANYATANAFLDAFAQHRHARGLPAQSLAWGPWDTTSGMTQHLTHTDRDRMAAGGVLPFGPDDGMAAFDAARDLPDPHIVPLRLDGKALRSHGDALPPLFGEVIRRRAQDGRRNGPEREALLQRLASLPEAEQHRTLLELVCARAAVVLGHADAGAITADRPFLELGFDSLTAVELRNRLATVTGRHLPTTLVFDHATPAELAEFLRNSLETQEGPVPQQHSGEESSPVDDELTRSYRQLCDLGRFDEGIELLKIMSRLRPAFDAGDPSAAVAPVRLTRGETGPGLICFPSLVAPTSPYQFARFASVFRDRRPAQVLPTPGYQNDEPLPATLAAAIETQADKVLDCAGGEAVVLVGYSSGGWFAYAVTALLERRGVAPAALVLLDSPAPGGGCFAQMARVAHRLDGTLPNLRTDQAQLTAMGAYLRLFEDWTPAPVSTPLLFVHPERETPDFPRNLSSDAAPDDRHVLFVPGDHFTMIDRHAEQTASLVDGWITTNFEHRDECSKVR</sequence>
<dbReference type="GO" id="GO:0031177">
    <property type="term" value="F:phosphopantetheine binding"/>
    <property type="evidence" value="ECO:0007669"/>
    <property type="project" value="InterPro"/>
</dbReference>
<evidence type="ECO:0000256" key="5">
    <source>
        <dbReference type="ARBA" id="ARBA00023239"/>
    </source>
</evidence>
<accession>A0A1H3JJ31</accession>
<keyword evidence="1" id="KW-0596">Phosphopantetheine</keyword>
<evidence type="ECO:0000313" key="8">
    <source>
        <dbReference type="Proteomes" id="UP000199529"/>
    </source>
</evidence>
<dbReference type="Proteomes" id="UP000199529">
    <property type="component" value="Unassembled WGS sequence"/>
</dbReference>
<dbReference type="PROSITE" id="PS00012">
    <property type="entry name" value="PHOSPHOPANTETHEINE"/>
    <property type="match status" value="1"/>
</dbReference>
<dbReference type="Gene3D" id="3.90.180.10">
    <property type="entry name" value="Medium-chain alcohol dehydrogenases, catalytic domain"/>
    <property type="match status" value="1"/>
</dbReference>
<dbReference type="InterPro" id="IPR057326">
    <property type="entry name" value="KR_dom"/>
</dbReference>
<dbReference type="FunFam" id="1.10.1200.10:FF:000007">
    <property type="entry name" value="Probable polyketide synthase pks17"/>
    <property type="match status" value="1"/>
</dbReference>
<dbReference type="STRING" id="418495.SAMN05216215_10261"/>
<dbReference type="Gene3D" id="3.40.50.1820">
    <property type="entry name" value="alpha/beta hydrolase"/>
    <property type="match status" value="1"/>
</dbReference>
<dbReference type="InterPro" id="IPR029058">
    <property type="entry name" value="AB_hydrolase_fold"/>
</dbReference>
<evidence type="ECO:0000256" key="3">
    <source>
        <dbReference type="ARBA" id="ARBA00022679"/>
    </source>
</evidence>
<feature type="domain" description="Carrier" evidence="6">
    <location>
        <begin position="507"/>
        <end position="582"/>
    </location>
</feature>
<keyword evidence="2" id="KW-0597">Phosphoprotein</keyword>
<dbReference type="SMART" id="SM00823">
    <property type="entry name" value="PKS_PP"/>
    <property type="match status" value="1"/>
</dbReference>
<dbReference type="Pfam" id="PF00975">
    <property type="entry name" value="Thioesterase"/>
    <property type="match status" value="1"/>
</dbReference>
<dbReference type="SMART" id="SM00824">
    <property type="entry name" value="PKS_TE"/>
    <property type="match status" value="1"/>
</dbReference>
<dbReference type="EMBL" id="FNOK01000026">
    <property type="protein sequence ID" value="SDY39887.1"/>
    <property type="molecule type" value="Genomic_DNA"/>
</dbReference>
<dbReference type="CDD" id="cd05195">
    <property type="entry name" value="enoyl_red"/>
    <property type="match status" value="1"/>
</dbReference>
<dbReference type="SMART" id="SM01294">
    <property type="entry name" value="PKS_PP_betabranch"/>
    <property type="match status" value="1"/>
</dbReference>
<organism evidence="7 8">
    <name type="scientific">Saccharopolyspora shandongensis</name>
    <dbReference type="NCBI Taxonomy" id="418495"/>
    <lineage>
        <taxon>Bacteria</taxon>
        <taxon>Bacillati</taxon>
        <taxon>Actinomycetota</taxon>
        <taxon>Actinomycetes</taxon>
        <taxon>Pseudonocardiales</taxon>
        <taxon>Pseudonocardiaceae</taxon>
        <taxon>Saccharopolyspora</taxon>
    </lineage>
</organism>
<dbReference type="PROSITE" id="PS50075">
    <property type="entry name" value="CARRIER"/>
    <property type="match status" value="1"/>
</dbReference>
<keyword evidence="8" id="KW-1185">Reference proteome</keyword>
<dbReference type="InterPro" id="IPR020802">
    <property type="entry name" value="TesA-like"/>
</dbReference>
<dbReference type="InterPro" id="IPR013968">
    <property type="entry name" value="PKS_KR"/>
</dbReference>
<dbReference type="InterPro" id="IPR009081">
    <property type="entry name" value="PP-bd_ACP"/>
</dbReference>
<dbReference type="InterPro" id="IPR036736">
    <property type="entry name" value="ACP-like_sf"/>
</dbReference>
<reference evidence="8" key="1">
    <citation type="submission" date="2016-10" db="EMBL/GenBank/DDBJ databases">
        <authorList>
            <person name="Varghese N."/>
            <person name="Submissions S."/>
        </authorList>
    </citation>
    <scope>NUCLEOTIDE SEQUENCE [LARGE SCALE GENOMIC DNA]</scope>
    <source>
        <strain evidence="8">CGMCC 4.3530</strain>
    </source>
</reference>
<evidence type="ECO:0000259" key="6">
    <source>
        <dbReference type="PROSITE" id="PS50075"/>
    </source>
</evidence>
<dbReference type="Gene3D" id="1.10.1200.10">
    <property type="entry name" value="ACP-like"/>
    <property type="match status" value="1"/>
</dbReference>
<keyword evidence="4" id="KW-0677">Repeat</keyword>
<gene>
    <name evidence="7" type="ORF">SAMN05216215_10261</name>
</gene>
<dbReference type="RefSeq" id="WP_143061097.1">
    <property type="nucleotide sequence ID" value="NZ_FNOK01000026.1"/>
</dbReference>
<dbReference type="SMART" id="SM00829">
    <property type="entry name" value="PKS_ER"/>
    <property type="match status" value="1"/>
</dbReference>
<dbReference type="InterPro" id="IPR036291">
    <property type="entry name" value="NAD(P)-bd_dom_sf"/>
</dbReference>
<name>A0A1H3JJ31_9PSEU</name>
<dbReference type="Pfam" id="PF13602">
    <property type="entry name" value="ADH_zinc_N_2"/>
    <property type="match status" value="1"/>
</dbReference>
<dbReference type="OrthoDB" id="9778690at2"/>
<keyword evidence="5" id="KW-0456">Lyase</keyword>
<dbReference type="SUPFAM" id="SSF53474">
    <property type="entry name" value="alpha/beta-Hydrolases"/>
    <property type="match status" value="1"/>
</dbReference>
<dbReference type="AlphaFoldDB" id="A0A1H3JJ31"/>
<evidence type="ECO:0000256" key="1">
    <source>
        <dbReference type="ARBA" id="ARBA00022450"/>
    </source>
</evidence>
<dbReference type="PANTHER" id="PTHR43775">
    <property type="entry name" value="FATTY ACID SYNTHASE"/>
    <property type="match status" value="1"/>
</dbReference>
<dbReference type="GO" id="GO:0016491">
    <property type="term" value="F:oxidoreductase activity"/>
    <property type="evidence" value="ECO:0007669"/>
    <property type="project" value="InterPro"/>
</dbReference>
<feature type="non-terminal residue" evidence="7">
    <location>
        <position position="1"/>
    </location>
</feature>